<feature type="domain" description="HTH tetR-type" evidence="5">
    <location>
        <begin position="10"/>
        <end position="69"/>
    </location>
</feature>
<dbReference type="PRINTS" id="PR00455">
    <property type="entry name" value="HTHTETR"/>
</dbReference>
<keyword evidence="1" id="KW-0805">Transcription regulation</keyword>
<dbReference type="GO" id="GO:0000976">
    <property type="term" value="F:transcription cis-regulatory region binding"/>
    <property type="evidence" value="ECO:0007669"/>
    <property type="project" value="TreeGrafter"/>
</dbReference>
<evidence type="ECO:0000256" key="2">
    <source>
        <dbReference type="ARBA" id="ARBA00023125"/>
    </source>
</evidence>
<dbReference type="AlphaFoldDB" id="A0A7W4UBQ2"/>
<dbReference type="Pfam" id="PF17937">
    <property type="entry name" value="TetR_C_28"/>
    <property type="match status" value="1"/>
</dbReference>
<dbReference type="RefSeq" id="WP_183294314.1">
    <property type="nucleotide sequence ID" value="NZ_JACHVX010000001.1"/>
</dbReference>
<sequence length="187" mass="19480">MGRTAGRGAGDTQRLVLEAASEVFRTRGTGATLDDVAQQAGVSKGGLVYHFPSKDALVQALVGAMLEEFRAAVHACLDPDDDRPGRLVRAYVRASLSAPDTGEAREASALIAQLITAPAVADVARADVVRWKDDFAADGLPADVVTLVVSAADGASVAPLWGAGLDDDARERLVDRLLRLTVDSTSA</sequence>
<evidence type="ECO:0000256" key="1">
    <source>
        <dbReference type="ARBA" id="ARBA00023015"/>
    </source>
</evidence>
<dbReference type="PROSITE" id="PS50977">
    <property type="entry name" value="HTH_TETR_2"/>
    <property type="match status" value="1"/>
</dbReference>
<dbReference type="Gene3D" id="1.10.357.10">
    <property type="entry name" value="Tetracycline Repressor, domain 2"/>
    <property type="match status" value="1"/>
</dbReference>
<accession>A0A7W4UBQ2</accession>
<evidence type="ECO:0000313" key="6">
    <source>
        <dbReference type="EMBL" id="MBB2921270.1"/>
    </source>
</evidence>
<dbReference type="PANTHER" id="PTHR30055:SF234">
    <property type="entry name" value="HTH-TYPE TRANSCRIPTIONAL REGULATOR BETI"/>
    <property type="match status" value="1"/>
</dbReference>
<evidence type="ECO:0000256" key="3">
    <source>
        <dbReference type="ARBA" id="ARBA00023163"/>
    </source>
</evidence>
<dbReference type="GO" id="GO:0003700">
    <property type="term" value="F:DNA-binding transcription factor activity"/>
    <property type="evidence" value="ECO:0007669"/>
    <property type="project" value="TreeGrafter"/>
</dbReference>
<organism evidence="6 7">
    <name type="scientific">Cellulomonas cellasea</name>
    <dbReference type="NCBI Taxonomy" id="43670"/>
    <lineage>
        <taxon>Bacteria</taxon>
        <taxon>Bacillati</taxon>
        <taxon>Actinomycetota</taxon>
        <taxon>Actinomycetes</taxon>
        <taxon>Micrococcales</taxon>
        <taxon>Cellulomonadaceae</taxon>
        <taxon>Cellulomonas</taxon>
    </lineage>
</organism>
<dbReference type="Pfam" id="PF00440">
    <property type="entry name" value="TetR_N"/>
    <property type="match status" value="1"/>
</dbReference>
<dbReference type="InterPro" id="IPR001647">
    <property type="entry name" value="HTH_TetR"/>
</dbReference>
<dbReference type="InterPro" id="IPR041479">
    <property type="entry name" value="TetR_CgmR_C"/>
</dbReference>
<evidence type="ECO:0000259" key="5">
    <source>
        <dbReference type="PROSITE" id="PS50977"/>
    </source>
</evidence>
<dbReference type="InterPro" id="IPR009057">
    <property type="entry name" value="Homeodomain-like_sf"/>
</dbReference>
<name>A0A7W4UBQ2_9CELL</name>
<dbReference type="PANTHER" id="PTHR30055">
    <property type="entry name" value="HTH-TYPE TRANSCRIPTIONAL REGULATOR RUTR"/>
    <property type="match status" value="1"/>
</dbReference>
<dbReference type="InterPro" id="IPR050109">
    <property type="entry name" value="HTH-type_TetR-like_transc_reg"/>
</dbReference>
<comment type="caution">
    <text evidence="6">The sequence shown here is derived from an EMBL/GenBank/DDBJ whole genome shotgun (WGS) entry which is preliminary data.</text>
</comment>
<evidence type="ECO:0000256" key="4">
    <source>
        <dbReference type="PROSITE-ProRule" id="PRU00335"/>
    </source>
</evidence>
<evidence type="ECO:0000313" key="7">
    <source>
        <dbReference type="Proteomes" id="UP000518206"/>
    </source>
</evidence>
<reference evidence="6 7" key="1">
    <citation type="submission" date="2020-08" db="EMBL/GenBank/DDBJ databases">
        <title>The Agave Microbiome: Exploring the role of microbial communities in plant adaptations to desert environments.</title>
        <authorList>
            <person name="Partida-Martinez L.P."/>
        </authorList>
    </citation>
    <scope>NUCLEOTIDE SEQUENCE [LARGE SCALE GENOMIC DNA]</scope>
    <source>
        <strain evidence="6 7">RAS26</strain>
    </source>
</reference>
<reference evidence="6 7" key="2">
    <citation type="submission" date="2020-08" db="EMBL/GenBank/DDBJ databases">
        <authorList>
            <person name="Partida-Martinez L."/>
            <person name="Huntemann M."/>
            <person name="Clum A."/>
            <person name="Wang J."/>
            <person name="Palaniappan K."/>
            <person name="Ritter S."/>
            <person name="Chen I.-M."/>
            <person name="Stamatis D."/>
            <person name="Reddy T."/>
            <person name="O'Malley R."/>
            <person name="Daum C."/>
            <person name="Shapiro N."/>
            <person name="Ivanova N."/>
            <person name="Kyrpides N."/>
            <person name="Woyke T."/>
        </authorList>
    </citation>
    <scope>NUCLEOTIDE SEQUENCE [LARGE SCALE GENOMIC DNA]</scope>
    <source>
        <strain evidence="6 7">RAS26</strain>
    </source>
</reference>
<keyword evidence="2 4" id="KW-0238">DNA-binding</keyword>
<feature type="DNA-binding region" description="H-T-H motif" evidence="4">
    <location>
        <begin position="32"/>
        <end position="51"/>
    </location>
</feature>
<dbReference type="Proteomes" id="UP000518206">
    <property type="component" value="Unassembled WGS sequence"/>
</dbReference>
<dbReference type="SUPFAM" id="SSF46689">
    <property type="entry name" value="Homeodomain-like"/>
    <property type="match status" value="1"/>
</dbReference>
<gene>
    <name evidence="6" type="ORF">FHR80_000164</name>
</gene>
<proteinExistence type="predicted"/>
<dbReference type="EMBL" id="JACHVX010000001">
    <property type="protein sequence ID" value="MBB2921270.1"/>
    <property type="molecule type" value="Genomic_DNA"/>
</dbReference>
<keyword evidence="3" id="KW-0804">Transcription</keyword>
<protein>
    <submittedName>
        <fullName evidence="6">AcrR family transcriptional regulator</fullName>
    </submittedName>
</protein>